<gene>
    <name evidence="1" type="ORF">LPBF_06890</name>
</gene>
<dbReference type="EMBL" id="LVEP01000022">
    <property type="protein sequence ID" value="OCB76653.1"/>
    <property type="molecule type" value="Genomic_DNA"/>
</dbReference>
<reference evidence="1 2" key="1">
    <citation type="submission" date="2016-03" db="EMBL/GenBank/DDBJ databases">
        <authorList>
            <person name="Ploux O."/>
        </authorList>
    </citation>
    <scope>NUCLEOTIDE SEQUENCE [LARGE SCALE GENOMIC DNA]</scope>
    <source>
        <strain evidence="1 2">LPB0076</strain>
    </source>
</reference>
<comment type="caution">
    <text evidence="1">The sequence shown here is derived from an EMBL/GenBank/DDBJ whole genome shotgun (WGS) entry which is preliminary data.</text>
</comment>
<evidence type="ECO:0000313" key="2">
    <source>
        <dbReference type="Proteomes" id="UP000093510"/>
    </source>
</evidence>
<dbReference type="Proteomes" id="UP000093510">
    <property type="component" value="Unassembled WGS sequence"/>
</dbReference>
<organism evidence="1 2">
    <name type="scientific">Flavobacterium crassostreae</name>
    <dbReference type="NCBI Taxonomy" id="1763534"/>
    <lineage>
        <taxon>Bacteria</taxon>
        <taxon>Pseudomonadati</taxon>
        <taxon>Bacteroidota</taxon>
        <taxon>Flavobacteriia</taxon>
        <taxon>Flavobacteriales</taxon>
        <taxon>Flavobacteriaceae</taxon>
        <taxon>Flavobacterium</taxon>
    </lineage>
</organism>
<evidence type="ECO:0000313" key="1">
    <source>
        <dbReference type="EMBL" id="OCB76653.1"/>
    </source>
</evidence>
<keyword evidence="2" id="KW-1185">Reference proteome</keyword>
<accession>A0A1B9E3Y3</accession>
<sequence length="74" mass="8714">MEAASFYVMQWNKRYSGQPDHAVTIVEARACANKKYFLGSIWHLFWFVYLKSPQRVSNFLGAVFGWWFVRCSKG</sequence>
<dbReference type="AlphaFoldDB" id="A0A1B9E3Y3"/>
<proteinExistence type="predicted"/>
<name>A0A1B9E3Y3_9FLAO</name>
<protein>
    <submittedName>
        <fullName evidence="1">Uncharacterized protein</fullName>
    </submittedName>
</protein>